<evidence type="ECO:0000313" key="4">
    <source>
        <dbReference type="Proteomes" id="UP001597419"/>
    </source>
</evidence>
<dbReference type="EMBL" id="JBHUKU010000020">
    <property type="protein sequence ID" value="MFD2462951.1"/>
    <property type="molecule type" value="Genomic_DNA"/>
</dbReference>
<evidence type="ECO:0000256" key="1">
    <source>
        <dbReference type="ARBA" id="ARBA00006817"/>
    </source>
</evidence>
<protein>
    <submittedName>
        <fullName evidence="3">SRPBCC family protein</fullName>
    </submittedName>
</protein>
<dbReference type="InterPro" id="IPR023393">
    <property type="entry name" value="START-like_dom_sf"/>
</dbReference>
<comment type="caution">
    <text evidence="3">The sequence shown here is derived from an EMBL/GenBank/DDBJ whole genome shotgun (WGS) entry which is preliminary data.</text>
</comment>
<dbReference type="Gene3D" id="3.30.530.20">
    <property type="match status" value="1"/>
</dbReference>
<reference evidence="4" key="1">
    <citation type="journal article" date="2019" name="Int. J. Syst. Evol. Microbiol.">
        <title>The Global Catalogue of Microorganisms (GCM) 10K type strain sequencing project: providing services to taxonomists for standard genome sequencing and annotation.</title>
        <authorList>
            <consortium name="The Broad Institute Genomics Platform"/>
            <consortium name="The Broad Institute Genome Sequencing Center for Infectious Disease"/>
            <person name="Wu L."/>
            <person name="Ma J."/>
        </authorList>
    </citation>
    <scope>NUCLEOTIDE SEQUENCE [LARGE SCALE GENOMIC DNA]</scope>
    <source>
        <strain evidence="4">CGMCC 4.7643</strain>
    </source>
</reference>
<evidence type="ECO:0000313" key="3">
    <source>
        <dbReference type="EMBL" id="MFD2462951.1"/>
    </source>
</evidence>
<feature type="domain" description="Activator of Hsp90 ATPase homologue 1/2-like C-terminal" evidence="2">
    <location>
        <begin position="28"/>
        <end position="162"/>
    </location>
</feature>
<dbReference type="SUPFAM" id="SSF55961">
    <property type="entry name" value="Bet v1-like"/>
    <property type="match status" value="1"/>
</dbReference>
<comment type="similarity">
    <text evidence="1">Belongs to the AHA1 family.</text>
</comment>
<dbReference type="InterPro" id="IPR013538">
    <property type="entry name" value="ASHA1/2-like_C"/>
</dbReference>
<organism evidence="3 4">
    <name type="scientific">Amycolatopsis samaneae</name>
    <dbReference type="NCBI Taxonomy" id="664691"/>
    <lineage>
        <taxon>Bacteria</taxon>
        <taxon>Bacillati</taxon>
        <taxon>Actinomycetota</taxon>
        <taxon>Actinomycetes</taxon>
        <taxon>Pseudonocardiales</taxon>
        <taxon>Pseudonocardiaceae</taxon>
        <taxon>Amycolatopsis</taxon>
    </lineage>
</organism>
<gene>
    <name evidence="3" type="ORF">ACFSYJ_30375</name>
</gene>
<dbReference type="RefSeq" id="WP_345392856.1">
    <property type="nucleotide sequence ID" value="NZ_BAABHG010000005.1"/>
</dbReference>
<dbReference type="Pfam" id="PF08327">
    <property type="entry name" value="AHSA1"/>
    <property type="match status" value="1"/>
</dbReference>
<evidence type="ECO:0000259" key="2">
    <source>
        <dbReference type="Pfam" id="PF08327"/>
    </source>
</evidence>
<accession>A0ABW5GQ04</accession>
<name>A0ABW5GQ04_9PSEU</name>
<proteinExistence type="inferred from homology"/>
<keyword evidence="4" id="KW-1185">Reference proteome</keyword>
<sequence length="168" mass="18679">MASTTSGKGTAVVSLPADDQILITREFNAPKHLVYRAWTTPELVTQFWSGQRGTMRSVEIDLRVGGRWRYVMTTGHGEIAFHGEFLEIVPNERIVNTEVFETPDAPVSDAGAPVTTTTFTERDGRTTLTLLMRCGTKELRDTIIQSGMEIGMQEQMNLLEELAISLMS</sequence>
<dbReference type="Proteomes" id="UP001597419">
    <property type="component" value="Unassembled WGS sequence"/>
</dbReference>
<dbReference type="CDD" id="cd07826">
    <property type="entry name" value="SRPBCC_CalC_Aha1-like_9"/>
    <property type="match status" value="1"/>
</dbReference>